<evidence type="ECO:0000256" key="1">
    <source>
        <dbReference type="SAM" id="Phobius"/>
    </source>
</evidence>
<comment type="caution">
    <text evidence="2">The sequence shown here is derived from an EMBL/GenBank/DDBJ whole genome shotgun (WGS) entry which is preliminary data.</text>
</comment>
<gene>
    <name evidence="2" type="ORF">DW912_02465</name>
</gene>
<dbReference type="AlphaFoldDB" id="A0A413U7W8"/>
<proteinExistence type="predicted"/>
<accession>A0A413U7W8</accession>
<dbReference type="RefSeq" id="WP_118332199.1">
    <property type="nucleotide sequence ID" value="NZ_QSFZ01000002.1"/>
</dbReference>
<feature type="transmembrane region" description="Helical" evidence="1">
    <location>
        <begin position="12"/>
        <end position="30"/>
    </location>
</feature>
<reference evidence="2 3" key="1">
    <citation type="submission" date="2018-08" db="EMBL/GenBank/DDBJ databases">
        <title>A genome reference for cultivated species of the human gut microbiota.</title>
        <authorList>
            <person name="Zou Y."/>
            <person name="Xue W."/>
            <person name="Luo G."/>
        </authorList>
    </citation>
    <scope>NUCLEOTIDE SEQUENCE [LARGE SCALE GENOMIC DNA]</scope>
    <source>
        <strain evidence="2 3">AM42-17AT</strain>
    </source>
</reference>
<keyword evidence="1" id="KW-1133">Transmembrane helix</keyword>
<evidence type="ECO:0000313" key="2">
    <source>
        <dbReference type="EMBL" id="RHA93903.1"/>
    </source>
</evidence>
<protein>
    <submittedName>
        <fullName evidence="2">Uncharacterized protein</fullName>
    </submittedName>
</protein>
<evidence type="ECO:0000313" key="3">
    <source>
        <dbReference type="Proteomes" id="UP000286220"/>
    </source>
</evidence>
<keyword evidence="1" id="KW-0812">Transmembrane</keyword>
<dbReference type="EMBL" id="QSFZ01000002">
    <property type="protein sequence ID" value="RHA93903.1"/>
    <property type="molecule type" value="Genomic_DNA"/>
</dbReference>
<sequence>MPDNVVNNIFTTINTLICGLIVAFFTSTFLKKKEERTRIAGVIVEKRINSEQDILHYLEQELFKMEMTIENSSKYDVGMVNLLEAYGLPDPYHGQIQYARVFQNRKQFDQFFHGLEDKYAFHKLWLDTKVREHLAFMLIYFGYFNTIPLMVKRIPLPVGQELTDEEMETVCNQILFILGASFDGEMNQLMSELDERIVDSVYKLDLNRPKKSMMRKNMDNMDMKYCMKRLSTRTVLGKSQENIFRLIMDIVYKEKNIDESKMSDQEYDDFIKSAAPKVYDEIKSDIEAFDQKLQQFAKDNGIKTGKLSEGDLPDEGYSITLRELLEGKEPISNTERKKRMGQ</sequence>
<dbReference type="Proteomes" id="UP000286220">
    <property type="component" value="Unassembled WGS sequence"/>
</dbReference>
<organism evidence="2 3">
    <name type="scientific">Agathobacter rectalis</name>
    <dbReference type="NCBI Taxonomy" id="39491"/>
    <lineage>
        <taxon>Bacteria</taxon>
        <taxon>Bacillati</taxon>
        <taxon>Bacillota</taxon>
        <taxon>Clostridia</taxon>
        <taxon>Lachnospirales</taxon>
        <taxon>Lachnospiraceae</taxon>
        <taxon>Agathobacter</taxon>
    </lineage>
</organism>
<name>A0A413U7W8_9FIRM</name>
<keyword evidence="1" id="KW-0472">Membrane</keyword>